<dbReference type="AlphaFoldDB" id="X1PM01"/>
<evidence type="ECO:0000256" key="1">
    <source>
        <dbReference type="SAM" id="MobiDB-lite"/>
    </source>
</evidence>
<feature type="non-terminal residue" evidence="2">
    <location>
        <position position="1"/>
    </location>
</feature>
<evidence type="ECO:0000313" key="2">
    <source>
        <dbReference type="EMBL" id="GAI31899.1"/>
    </source>
</evidence>
<dbReference type="EMBL" id="BARV01016940">
    <property type="protein sequence ID" value="GAI31899.1"/>
    <property type="molecule type" value="Genomic_DNA"/>
</dbReference>
<accession>X1PM01</accession>
<protein>
    <submittedName>
        <fullName evidence="2">Uncharacterized protein</fullName>
    </submittedName>
</protein>
<organism evidence="2">
    <name type="scientific">marine sediment metagenome</name>
    <dbReference type="NCBI Taxonomy" id="412755"/>
    <lineage>
        <taxon>unclassified sequences</taxon>
        <taxon>metagenomes</taxon>
        <taxon>ecological metagenomes</taxon>
    </lineage>
</organism>
<name>X1PM01_9ZZZZ</name>
<feature type="region of interest" description="Disordered" evidence="1">
    <location>
        <begin position="1"/>
        <end position="25"/>
    </location>
</feature>
<sequence>GNHTGQKTVKRVAKRSTAAKVTPEELKKKAEETTLSLSHWLKKQEEMEKMLIYHKGSRDPLVLPPKKTVEARKATPIKLPPLALKGIAWDETEPLALINDLVVKEGDTIQGAKIVKIDFDGIAVRYRAKKFVIKLIEWESKK</sequence>
<gene>
    <name evidence="2" type="ORF">S06H3_28960</name>
</gene>
<comment type="caution">
    <text evidence="2">The sequence shown here is derived from an EMBL/GenBank/DDBJ whole genome shotgun (WGS) entry which is preliminary data.</text>
</comment>
<reference evidence="2" key="1">
    <citation type="journal article" date="2014" name="Front. Microbiol.">
        <title>High frequency of phylogenetically diverse reductive dehalogenase-homologous genes in deep subseafloor sedimentary metagenomes.</title>
        <authorList>
            <person name="Kawai M."/>
            <person name="Futagami T."/>
            <person name="Toyoda A."/>
            <person name="Takaki Y."/>
            <person name="Nishi S."/>
            <person name="Hori S."/>
            <person name="Arai W."/>
            <person name="Tsubouchi T."/>
            <person name="Morono Y."/>
            <person name="Uchiyama I."/>
            <person name="Ito T."/>
            <person name="Fujiyama A."/>
            <person name="Inagaki F."/>
            <person name="Takami H."/>
        </authorList>
    </citation>
    <scope>NUCLEOTIDE SEQUENCE</scope>
    <source>
        <strain evidence="2">Expedition CK06-06</strain>
    </source>
</reference>
<proteinExistence type="predicted"/>